<evidence type="ECO:0000256" key="5">
    <source>
        <dbReference type="ARBA" id="ARBA00022840"/>
    </source>
</evidence>
<comment type="catalytic activity">
    <reaction evidence="6">
        <text>N(2)-formyl-N(1)-(5-phospho-beta-D-ribosyl)glycinamide + L-glutamine + ATP + H2O = 2-formamido-N(1)-(5-O-phospho-beta-D-ribosyl)acetamidine + L-glutamate + ADP + phosphate + H(+)</text>
        <dbReference type="Rhea" id="RHEA:17129"/>
        <dbReference type="ChEBI" id="CHEBI:15377"/>
        <dbReference type="ChEBI" id="CHEBI:15378"/>
        <dbReference type="ChEBI" id="CHEBI:29985"/>
        <dbReference type="ChEBI" id="CHEBI:30616"/>
        <dbReference type="ChEBI" id="CHEBI:43474"/>
        <dbReference type="ChEBI" id="CHEBI:58359"/>
        <dbReference type="ChEBI" id="CHEBI:147286"/>
        <dbReference type="ChEBI" id="CHEBI:147287"/>
        <dbReference type="ChEBI" id="CHEBI:456216"/>
        <dbReference type="EC" id="6.3.5.3"/>
    </reaction>
</comment>
<dbReference type="PANTHER" id="PTHR34696">
    <property type="entry name" value="PHOSPHORIBOSYLFORMYLGLYCINAMIDINE SYNTHASE SUBUNIT PURS"/>
    <property type="match status" value="1"/>
</dbReference>
<comment type="subunit">
    <text evidence="6">Part of the FGAM synthase complex composed of 1 PurL, 1 PurQ and 2 PurS subunits.</text>
</comment>
<protein>
    <recommendedName>
        <fullName evidence="6">Phosphoribosylformylglycinamidine synthase subunit PurS</fullName>
        <shortName evidence="6">FGAM synthase</shortName>
        <ecNumber evidence="6">6.3.5.3</ecNumber>
    </recommendedName>
    <alternativeName>
        <fullName evidence="6">Formylglycinamide ribonucleotide amidotransferase subunit III</fullName>
        <shortName evidence="6">FGAR amidotransferase III</shortName>
        <shortName evidence="6">FGAR-AT III</shortName>
    </alternativeName>
    <alternativeName>
        <fullName evidence="6">Phosphoribosylformylglycinamidine synthase subunit III</fullName>
    </alternativeName>
</protein>
<accession>C7M1W1</accession>
<keyword evidence="1 6" id="KW-0963">Cytoplasm</keyword>
<dbReference type="UniPathway" id="UPA00074">
    <property type="reaction ID" value="UER00128"/>
</dbReference>
<evidence type="ECO:0000313" key="7">
    <source>
        <dbReference type="EMBL" id="ACU54858.1"/>
    </source>
</evidence>
<evidence type="ECO:0000256" key="1">
    <source>
        <dbReference type="ARBA" id="ARBA00022490"/>
    </source>
</evidence>
<comment type="pathway">
    <text evidence="6">Purine metabolism; IMP biosynthesis via de novo pathway; 5-amino-1-(5-phospho-D-ribosyl)imidazole from N(2)-formyl-N(1)-(5-phospho-D-ribosyl)glycinamide: step 1/2.</text>
</comment>
<evidence type="ECO:0000256" key="6">
    <source>
        <dbReference type="HAMAP-Rule" id="MF_01926"/>
    </source>
</evidence>
<comment type="subcellular location">
    <subcellularLocation>
        <location evidence="6">Cytoplasm</location>
    </subcellularLocation>
</comment>
<dbReference type="RefSeq" id="WP_015799334.1">
    <property type="nucleotide sequence ID" value="NC_013124.1"/>
</dbReference>
<dbReference type="PANTHER" id="PTHR34696:SF1">
    <property type="entry name" value="PHOSPHORIBOSYLFORMYLGLYCINAMIDINE SYNTHASE SUBUNIT PURS"/>
    <property type="match status" value="1"/>
</dbReference>
<dbReference type="EC" id="6.3.5.3" evidence="6"/>
<dbReference type="GO" id="GO:0005524">
    <property type="term" value="F:ATP binding"/>
    <property type="evidence" value="ECO:0007669"/>
    <property type="project" value="UniProtKB-UniRule"/>
</dbReference>
<keyword evidence="4 6" id="KW-0658">Purine biosynthesis</keyword>
<evidence type="ECO:0000256" key="3">
    <source>
        <dbReference type="ARBA" id="ARBA00022741"/>
    </source>
</evidence>
<dbReference type="STRING" id="525909.Afer_1954"/>
<evidence type="ECO:0000256" key="4">
    <source>
        <dbReference type="ARBA" id="ARBA00022755"/>
    </source>
</evidence>
<dbReference type="GO" id="GO:0006189">
    <property type="term" value="P:'de novo' IMP biosynthetic process"/>
    <property type="evidence" value="ECO:0007669"/>
    <property type="project" value="UniProtKB-UniRule"/>
</dbReference>
<sequence length="89" mass="9629">MSAHTWVALVVVEPRPGIADPEGRAITDAARHLELAPGVNVSAGRAFRLELRAVDERDALDQASVLAERLLANPVIQTWRIAELEVVAP</sequence>
<keyword evidence="8" id="KW-1185">Reference proteome</keyword>
<dbReference type="Pfam" id="PF02700">
    <property type="entry name" value="PurS"/>
    <property type="match status" value="1"/>
</dbReference>
<keyword evidence="3 6" id="KW-0547">Nucleotide-binding</keyword>
<evidence type="ECO:0000313" key="8">
    <source>
        <dbReference type="Proteomes" id="UP000000771"/>
    </source>
</evidence>
<keyword evidence="5 6" id="KW-0067">ATP-binding</keyword>
<dbReference type="EMBL" id="CP001631">
    <property type="protein sequence ID" value="ACU54858.1"/>
    <property type="molecule type" value="Genomic_DNA"/>
</dbReference>
<comment type="function">
    <text evidence="6">Part of the phosphoribosylformylglycinamidine synthase complex involved in the purines biosynthetic pathway. Catalyzes the ATP-dependent conversion of formylglycinamide ribonucleotide (FGAR) and glutamine to yield formylglycinamidine ribonucleotide (FGAM) and glutamate. The FGAM synthase complex is composed of three subunits. PurQ produces an ammonia molecule by converting glutamine to glutamate. PurL transfers the ammonia molecule to FGAR to form FGAM in an ATP-dependent manner. PurS interacts with PurQ and PurL and is thought to assist in the transfer of the ammonia molecule from PurQ to PurL.</text>
</comment>
<dbReference type="HAMAP" id="MF_01926">
    <property type="entry name" value="PurS"/>
    <property type="match status" value="1"/>
</dbReference>
<proteinExistence type="inferred from homology"/>
<dbReference type="AlphaFoldDB" id="C7M1W1"/>
<dbReference type="NCBIfam" id="TIGR00302">
    <property type="entry name" value="phosphoribosylformylglycinamidine synthase subunit PurS"/>
    <property type="match status" value="1"/>
</dbReference>
<keyword evidence="2 6" id="KW-0436">Ligase</keyword>
<dbReference type="eggNOG" id="COG1828">
    <property type="taxonomic scope" value="Bacteria"/>
</dbReference>
<dbReference type="HOGENOM" id="CLU_164833_0_0_11"/>
<comment type="similarity">
    <text evidence="6">Belongs to the PurS family.</text>
</comment>
<dbReference type="Gene3D" id="3.30.1280.10">
    <property type="entry name" value="Phosphoribosylformylglycinamidine synthase subunit PurS"/>
    <property type="match status" value="1"/>
</dbReference>
<name>C7M1W1_ACIFD</name>
<gene>
    <name evidence="6" type="primary">purS</name>
    <name evidence="7" type="ordered locus">Afer_1954</name>
</gene>
<dbReference type="InterPro" id="IPR003850">
    <property type="entry name" value="PurS"/>
</dbReference>
<evidence type="ECO:0000256" key="2">
    <source>
        <dbReference type="ARBA" id="ARBA00022598"/>
    </source>
</evidence>
<dbReference type="GO" id="GO:0005737">
    <property type="term" value="C:cytoplasm"/>
    <property type="evidence" value="ECO:0007669"/>
    <property type="project" value="UniProtKB-SubCell"/>
</dbReference>
<dbReference type="OrthoDB" id="3479567at2"/>
<dbReference type="GO" id="GO:0004642">
    <property type="term" value="F:phosphoribosylformylglycinamidine synthase activity"/>
    <property type="evidence" value="ECO:0007669"/>
    <property type="project" value="UniProtKB-UniRule"/>
</dbReference>
<organism evidence="7 8">
    <name type="scientific">Acidimicrobium ferrooxidans (strain DSM 10331 / JCM 15462 / NBRC 103882 / ICP)</name>
    <dbReference type="NCBI Taxonomy" id="525909"/>
    <lineage>
        <taxon>Bacteria</taxon>
        <taxon>Bacillati</taxon>
        <taxon>Actinomycetota</taxon>
        <taxon>Acidimicrobiia</taxon>
        <taxon>Acidimicrobiales</taxon>
        <taxon>Acidimicrobiaceae</taxon>
        <taxon>Acidimicrobium</taxon>
    </lineage>
</organism>
<dbReference type="KEGG" id="afo:Afer_1954"/>
<dbReference type="Proteomes" id="UP000000771">
    <property type="component" value="Chromosome"/>
</dbReference>
<dbReference type="InterPro" id="IPR036604">
    <property type="entry name" value="PurS-like_sf"/>
</dbReference>
<dbReference type="SUPFAM" id="SSF82697">
    <property type="entry name" value="PurS-like"/>
    <property type="match status" value="1"/>
</dbReference>
<reference evidence="7 8" key="1">
    <citation type="journal article" date="2009" name="Stand. Genomic Sci.">
        <title>Complete genome sequence of Acidimicrobium ferrooxidans type strain (ICP).</title>
        <authorList>
            <person name="Clum A."/>
            <person name="Nolan M."/>
            <person name="Lang E."/>
            <person name="Glavina Del Rio T."/>
            <person name="Tice H."/>
            <person name="Copeland A."/>
            <person name="Cheng J.F."/>
            <person name="Lucas S."/>
            <person name="Chen F."/>
            <person name="Bruce D."/>
            <person name="Goodwin L."/>
            <person name="Pitluck S."/>
            <person name="Ivanova N."/>
            <person name="Mavrommatis K."/>
            <person name="Mikhailova N."/>
            <person name="Pati A."/>
            <person name="Chen A."/>
            <person name="Palaniappan K."/>
            <person name="Goker M."/>
            <person name="Spring S."/>
            <person name="Land M."/>
            <person name="Hauser L."/>
            <person name="Chang Y.J."/>
            <person name="Jeffries C.C."/>
            <person name="Chain P."/>
            <person name="Bristow J."/>
            <person name="Eisen J.A."/>
            <person name="Markowitz V."/>
            <person name="Hugenholtz P."/>
            <person name="Kyrpides N.C."/>
            <person name="Klenk H.P."/>
            <person name="Lapidus A."/>
        </authorList>
    </citation>
    <scope>NUCLEOTIDE SEQUENCE [LARGE SCALE GENOMIC DNA]</scope>
    <source>
        <strain evidence="8">DSM 10331 / JCM 15462 / NBRC 103882 / ICP</strain>
    </source>
</reference>